<gene>
    <name evidence="2" type="ORF">S06H3_05928</name>
</gene>
<sequence length="112" mass="11823">MVNHESWVDMKMAKKKKRGARKFTLPIAPIAGLLAAPAIRAGAKAAIAGDIDGVMYEAGKFVGFTDGKFDAFALGSNILPIIIGILVHKFVGGPPLNVNRMLAAANVPVIRI</sequence>
<keyword evidence="1" id="KW-0812">Transmembrane</keyword>
<evidence type="ECO:0000256" key="1">
    <source>
        <dbReference type="SAM" id="Phobius"/>
    </source>
</evidence>
<dbReference type="EMBL" id="BARV01002245">
    <property type="protein sequence ID" value="GAH90540.1"/>
    <property type="molecule type" value="Genomic_DNA"/>
</dbReference>
<feature type="transmembrane region" description="Helical" evidence="1">
    <location>
        <begin position="72"/>
        <end position="91"/>
    </location>
</feature>
<reference evidence="2" key="1">
    <citation type="journal article" date="2014" name="Front. Microbiol.">
        <title>High frequency of phylogenetically diverse reductive dehalogenase-homologous genes in deep subseafloor sedimentary metagenomes.</title>
        <authorList>
            <person name="Kawai M."/>
            <person name="Futagami T."/>
            <person name="Toyoda A."/>
            <person name="Takaki Y."/>
            <person name="Nishi S."/>
            <person name="Hori S."/>
            <person name="Arai W."/>
            <person name="Tsubouchi T."/>
            <person name="Morono Y."/>
            <person name="Uchiyama I."/>
            <person name="Ito T."/>
            <person name="Fujiyama A."/>
            <person name="Inagaki F."/>
            <person name="Takami H."/>
        </authorList>
    </citation>
    <scope>NUCLEOTIDE SEQUENCE</scope>
    <source>
        <strain evidence="2">Expedition CK06-06</strain>
    </source>
</reference>
<evidence type="ECO:0000313" key="2">
    <source>
        <dbReference type="EMBL" id="GAH90540.1"/>
    </source>
</evidence>
<keyword evidence="1" id="KW-0472">Membrane</keyword>
<accession>X1KA86</accession>
<dbReference type="AlphaFoldDB" id="X1KA86"/>
<organism evidence="2">
    <name type="scientific">marine sediment metagenome</name>
    <dbReference type="NCBI Taxonomy" id="412755"/>
    <lineage>
        <taxon>unclassified sequences</taxon>
        <taxon>metagenomes</taxon>
        <taxon>ecological metagenomes</taxon>
    </lineage>
</organism>
<keyword evidence="1" id="KW-1133">Transmembrane helix</keyword>
<name>X1KA86_9ZZZZ</name>
<proteinExistence type="predicted"/>
<comment type="caution">
    <text evidence="2">The sequence shown here is derived from an EMBL/GenBank/DDBJ whole genome shotgun (WGS) entry which is preliminary data.</text>
</comment>
<protein>
    <submittedName>
        <fullName evidence="2">Uncharacterized protein</fullName>
    </submittedName>
</protein>